<evidence type="ECO:0000313" key="18">
    <source>
        <dbReference type="EMBL" id="KAH9330113.1"/>
    </source>
</evidence>
<keyword evidence="13" id="KW-0376">Hydrogen peroxide</keyword>
<comment type="cofactor">
    <cofactor evidence="15">
        <name>Ca(2+)</name>
        <dbReference type="ChEBI" id="CHEBI:29108"/>
    </cofactor>
    <text evidence="15">Binds 2 calcium ions per subunit.</text>
</comment>
<feature type="binding site" evidence="15">
    <location>
        <position position="14"/>
    </location>
    <ligand>
        <name>Ca(2+)</name>
        <dbReference type="ChEBI" id="CHEBI:29108"/>
        <label>1</label>
    </ligand>
</feature>
<evidence type="ECO:0000256" key="3">
    <source>
        <dbReference type="ARBA" id="ARBA00012313"/>
    </source>
</evidence>
<dbReference type="EC" id="1.11.1.7" evidence="3"/>
<name>A0AA38GW13_TAXCH</name>
<feature type="binding site" evidence="15">
    <location>
        <position position="5"/>
    </location>
    <ligand>
        <name>Ca(2+)</name>
        <dbReference type="ChEBI" id="CHEBI:29108"/>
        <label>1</label>
    </ligand>
</feature>
<evidence type="ECO:0000256" key="14">
    <source>
        <dbReference type="PIRSR" id="PIRSR600823-2"/>
    </source>
</evidence>
<dbReference type="PANTHER" id="PTHR31517:SF84">
    <property type="entry name" value="PEROXIDASE"/>
    <property type="match status" value="1"/>
</dbReference>
<keyword evidence="10" id="KW-0560">Oxidoreductase</keyword>
<reference evidence="18 19" key="1">
    <citation type="journal article" date="2021" name="Nat. Plants">
        <title>The Taxus genome provides insights into paclitaxel biosynthesis.</title>
        <authorList>
            <person name="Xiong X."/>
            <person name="Gou J."/>
            <person name="Liao Q."/>
            <person name="Li Y."/>
            <person name="Zhou Q."/>
            <person name="Bi G."/>
            <person name="Li C."/>
            <person name="Du R."/>
            <person name="Wang X."/>
            <person name="Sun T."/>
            <person name="Guo L."/>
            <person name="Liang H."/>
            <person name="Lu P."/>
            <person name="Wu Y."/>
            <person name="Zhang Z."/>
            <person name="Ro D.K."/>
            <person name="Shang Y."/>
            <person name="Huang S."/>
            <person name="Yan J."/>
        </authorList>
    </citation>
    <scope>NUCLEOTIDE SEQUENCE [LARGE SCALE GENOMIC DNA]</scope>
    <source>
        <strain evidence="18">Ta-2019</strain>
    </source>
</reference>
<evidence type="ECO:0000256" key="5">
    <source>
        <dbReference type="ARBA" id="ARBA00022559"/>
    </source>
</evidence>
<dbReference type="GO" id="GO:0140825">
    <property type="term" value="F:lactoperoxidase activity"/>
    <property type="evidence" value="ECO:0007669"/>
    <property type="project" value="UniProtKB-EC"/>
</dbReference>
<evidence type="ECO:0000256" key="12">
    <source>
        <dbReference type="ARBA" id="ARBA00023157"/>
    </source>
</evidence>
<feature type="binding site" evidence="15">
    <location>
        <position position="1"/>
    </location>
    <ligand>
        <name>Ca(2+)</name>
        <dbReference type="ChEBI" id="CHEBI:29108"/>
        <label>1</label>
    </ligand>
</feature>
<dbReference type="InterPro" id="IPR010255">
    <property type="entry name" value="Haem_peroxidase_sf"/>
</dbReference>
<evidence type="ECO:0000313" key="19">
    <source>
        <dbReference type="Proteomes" id="UP000824469"/>
    </source>
</evidence>
<feature type="domain" description="Plant heme peroxidase family profile" evidence="17">
    <location>
        <begin position="1"/>
        <end position="249"/>
    </location>
</feature>
<dbReference type="GO" id="GO:0020037">
    <property type="term" value="F:heme binding"/>
    <property type="evidence" value="ECO:0007669"/>
    <property type="project" value="InterPro"/>
</dbReference>
<keyword evidence="12 16" id="KW-1015">Disulfide bond</keyword>
<dbReference type="Gene3D" id="1.10.420.10">
    <property type="entry name" value="Peroxidase, domain 2"/>
    <property type="match status" value="1"/>
</dbReference>
<accession>A0AA38GW13</accession>
<keyword evidence="19" id="KW-1185">Reference proteome</keyword>
<evidence type="ECO:0000256" key="6">
    <source>
        <dbReference type="ARBA" id="ARBA00022617"/>
    </source>
</evidence>
<dbReference type="GO" id="GO:0042744">
    <property type="term" value="P:hydrogen peroxide catabolic process"/>
    <property type="evidence" value="ECO:0007669"/>
    <property type="project" value="UniProtKB-KW"/>
</dbReference>
<evidence type="ECO:0000256" key="11">
    <source>
        <dbReference type="ARBA" id="ARBA00023004"/>
    </source>
</evidence>
<keyword evidence="7 15" id="KW-0479">Metal-binding</keyword>
<keyword evidence="6" id="KW-0349">Heme</keyword>
<dbReference type="SUPFAM" id="SSF48113">
    <property type="entry name" value="Heme-dependent peroxidases"/>
    <property type="match status" value="1"/>
</dbReference>
<dbReference type="PROSITE" id="PS00435">
    <property type="entry name" value="PEROXIDASE_1"/>
    <property type="match status" value="1"/>
</dbReference>
<feature type="disulfide bond" evidence="16">
    <location>
        <begin position="46"/>
        <end position="245"/>
    </location>
</feature>
<protein>
    <recommendedName>
        <fullName evidence="3">peroxidase</fullName>
        <ecNumber evidence="3">1.11.1.7</ecNumber>
    </recommendedName>
</protein>
<keyword evidence="4" id="KW-0964">Secreted</keyword>
<dbReference type="GO" id="GO:0006979">
    <property type="term" value="P:response to oxidative stress"/>
    <property type="evidence" value="ECO:0007669"/>
    <property type="project" value="InterPro"/>
</dbReference>
<comment type="caution">
    <text evidence="18">The sequence shown here is derived from an EMBL/GenBank/DDBJ whole genome shotgun (WGS) entry which is preliminary data.</text>
</comment>
<organism evidence="18 19">
    <name type="scientific">Taxus chinensis</name>
    <name type="common">Chinese yew</name>
    <name type="synonym">Taxus wallichiana var. chinensis</name>
    <dbReference type="NCBI Taxonomy" id="29808"/>
    <lineage>
        <taxon>Eukaryota</taxon>
        <taxon>Viridiplantae</taxon>
        <taxon>Streptophyta</taxon>
        <taxon>Embryophyta</taxon>
        <taxon>Tracheophyta</taxon>
        <taxon>Spermatophyta</taxon>
        <taxon>Pinopsida</taxon>
        <taxon>Pinidae</taxon>
        <taxon>Conifers II</taxon>
        <taxon>Cupressales</taxon>
        <taxon>Taxaceae</taxon>
        <taxon>Taxus</taxon>
    </lineage>
</organism>
<keyword evidence="11 15" id="KW-0408">Iron</keyword>
<dbReference type="PROSITE" id="PS50873">
    <property type="entry name" value="PEROXIDASE_4"/>
    <property type="match status" value="1"/>
</dbReference>
<feature type="binding site" evidence="14">
    <location>
        <position position="87"/>
    </location>
    <ligand>
        <name>substrate</name>
    </ligand>
</feature>
<dbReference type="EMBL" id="JAHRHJ020000001">
    <property type="protein sequence ID" value="KAH9330113.1"/>
    <property type="molecule type" value="Genomic_DNA"/>
</dbReference>
<dbReference type="PRINTS" id="PR00461">
    <property type="entry name" value="PLPEROXIDASE"/>
</dbReference>
<dbReference type="Gene3D" id="1.10.520.10">
    <property type="match status" value="1"/>
</dbReference>
<proteinExistence type="inferred from homology"/>
<dbReference type="FunFam" id="1.10.420.10:FF:000010">
    <property type="entry name" value="Peroxidase"/>
    <property type="match status" value="1"/>
</dbReference>
<evidence type="ECO:0000256" key="13">
    <source>
        <dbReference type="ARBA" id="ARBA00023324"/>
    </source>
</evidence>
<evidence type="ECO:0000256" key="10">
    <source>
        <dbReference type="ARBA" id="ARBA00023002"/>
    </source>
</evidence>
<feature type="binding site" evidence="15">
    <location>
        <position position="3"/>
    </location>
    <ligand>
        <name>Ca(2+)</name>
        <dbReference type="ChEBI" id="CHEBI:29108"/>
        <label>1</label>
    </ligand>
</feature>
<gene>
    <name evidence="18" type="ORF">KI387_002221</name>
</gene>
<dbReference type="CDD" id="cd00693">
    <property type="entry name" value="secretory_peroxidase"/>
    <property type="match status" value="1"/>
</dbReference>
<dbReference type="PANTHER" id="PTHR31517">
    <property type="match status" value="1"/>
</dbReference>
<dbReference type="InterPro" id="IPR002016">
    <property type="entry name" value="Haem_peroxidase"/>
</dbReference>
<evidence type="ECO:0000256" key="9">
    <source>
        <dbReference type="ARBA" id="ARBA00022837"/>
    </source>
</evidence>
<comment type="catalytic activity">
    <reaction evidence="1">
        <text>2 a phenolic donor + H2O2 = 2 a phenolic radical donor + 2 H2O</text>
        <dbReference type="Rhea" id="RHEA:56136"/>
        <dbReference type="ChEBI" id="CHEBI:15377"/>
        <dbReference type="ChEBI" id="CHEBI:16240"/>
        <dbReference type="ChEBI" id="CHEBI:139520"/>
        <dbReference type="ChEBI" id="CHEBI:139521"/>
        <dbReference type="EC" id="1.11.1.7"/>
    </reaction>
</comment>
<dbReference type="Proteomes" id="UP000824469">
    <property type="component" value="Unassembled WGS sequence"/>
</dbReference>
<evidence type="ECO:0000256" key="1">
    <source>
        <dbReference type="ARBA" id="ARBA00000189"/>
    </source>
</evidence>
<evidence type="ECO:0000256" key="7">
    <source>
        <dbReference type="ARBA" id="ARBA00022723"/>
    </source>
</evidence>
<comment type="similarity">
    <text evidence="2">Belongs to the peroxidase family. Ascorbate peroxidase subfamily.</text>
</comment>
<evidence type="ECO:0000256" key="2">
    <source>
        <dbReference type="ARBA" id="ARBA00006873"/>
    </source>
</evidence>
<dbReference type="InterPro" id="IPR033905">
    <property type="entry name" value="Secretory_peroxidase"/>
</dbReference>
<evidence type="ECO:0000256" key="8">
    <source>
        <dbReference type="ARBA" id="ARBA00022729"/>
    </source>
</evidence>
<dbReference type="PRINTS" id="PR00458">
    <property type="entry name" value="PEROXIDASE"/>
</dbReference>
<dbReference type="InterPro" id="IPR000823">
    <property type="entry name" value="Peroxidase_pln"/>
</dbReference>
<feature type="binding site" evidence="15">
    <location>
        <position position="118"/>
    </location>
    <ligand>
        <name>Ca(2+)</name>
        <dbReference type="ChEBI" id="CHEBI:29108"/>
        <label>2</label>
    </ligand>
</feature>
<feature type="disulfide bond" evidence="16">
    <location>
        <begin position="124"/>
        <end position="156"/>
    </location>
</feature>
<keyword evidence="5" id="KW-0575">Peroxidase</keyword>
<keyword evidence="8" id="KW-0732">Signal</keyword>
<evidence type="ECO:0000256" key="4">
    <source>
        <dbReference type="ARBA" id="ARBA00022525"/>
    </source>
</evidence>
<dbReference type="AlphaFoldDB" id="A0AA38GW13"/>
<feature type="non-terminal residue" evidence="18">
    <location>
        <position position="249"/>
    </location>
</feature>
<dbReference type="Pfam" id="PF00141">
    <property type="entry name" value="peroxidase"/>
    <property type="match status" value="1"/>
</dbReference>
<dbReference type="InterPro" id="IPR019793">
    <property type="entry name" value="Peroxidases_heam-ligand_BS"/>
</dbReference>
<feature type="binding site" description="axial binding residue" evidence="15">
    <location>
        <position position="117"/>
    </location>
    <ligand>
        <name>heme b</name>
        <dbReference type="ChEBI" id="CHEBI:60344"/>
    </ligand>
    <ligandPart>
        <name>Fe</name>
        <dbReference type="ChEBI" id="CHEBI:18248"/>
    </ligandPart>
</feature>
<evidence type="ECO:0000256" key="16">
    <source>
        <dbReference type="PIRSR" id="PIRSR600823-5"/>
    </source>
</evidence>
<sequence length="249" mass="26120">GCDGSILITGPSAEKNALTNLGLRGFDVIEDVKTKVEAACPGVVSCADILALATRDAVVLSKGSSWSVPTGRRDGLVSSSSDAANMPTPSDSIDILKTKFSDKGLDTQDLVTLAGAHTIGQTDCQFFSYRLYNFTASGDADPTINSASLSDLQSQCPSGGDGSKKVALDKGSQTSFDTSFFKNVRDGNAVLESDQRLWADNSTRPYVSNYATSFFGFGTDFGKAMVKMGNVGVKTGSAGEIRKICSAFN</sequence>
<feature type="binding site" evidence="15">
    <location>
        <position position="169"/>
    </location>
    <ligand>
        <name>Ca(2+)</name>
        <dbReference type="ChEBI" id="CHEBI:29108"/>
        <label>2</label>
    </ligand>
</feature>
<keyword evidence="9 15" id="KW-0106">Calcium</keyword>
<evidence type="ECO:0000256" key="15">
    <source>
        <dbReference type="PIRSR" id="PIRSR600823-3"/>
    </source>
</evidence>
<dbReference type="OMA" id="TECQFFN"/>
<comment type="cofactor">
    <cofactor evidence="15">
        <name>heme b</name>
        <dbReference type="ChEBI" id="CHEBI:60344"/>
    </cofactor>
    <text evidence="15">Binds 1 heme b (iron(II)-protoporphyrin IX) group per subunit.</text>
</comment>
<evidence type="ECO:0000259" key="17">
    <source>
        <dbReference type="PROSITE" id="PS50873"/>
    </source>
</evidence>
<feature type="binding site" evidence="15">
    <location>
        <position position="177"/>
    </location>
    <ligand>
        <name>Ca(2+)</name>
        <dbReference type="ChEBI" id="CHEBI:29108"/>
        <label>2</label>
    </ligand>
</feature>
<dbReference type="GO" id="GO:0046872">
    <property type="term" value="F:metal ion binding"/>
    <property type="evidence" value="ECO:0007669"/>
    <property type="project" value="UniProtKB-KW"/>
</dbReference>